<reference evidence="3 4" key="1">
    <citation type="journal article" date="2017" name="Mol. Biol. Evol.">
        <title>The 4-celled Tetrabaena socialis nuclear genome reveals the essential components for genetic control of cell number at the origin of multicellularity in the volvocine lineage.</title>
        <authorList>
            <person name="Featherston J."/>
            <person name="Arakaki Y."/>
            <person name="Hanschen E.R."/>
            <person name="Ferris P.J."/>
            <person name="Michod R.E."/>
            <person name="Olson B.J.S.C."/>
            <person name="Nozaki H."/>
            <person name="Durand P.M."/>
        </authorList>
    </citation>
    <scope>NUCLEOTIDE SEQUENCE [LARGE SCALE GENOMIC DNA]</scope>
    <source>
        <strain evidence="3 4">NIES-571</strain>
    </source>
</reference>
<protein>
    <submittedName>
        <fullName evidence="3">Uncharacterized protein</fullName>
    </submittedName>
</protein>
<dbReference type="OrthoDB" id="552017at2759"/>
<feature type="compositionally biased region" description="Basic and acidic residues" evidence="2">
    <location>
        <begin position="161"/>
        <end position="170"/>
    </location>
</feature>
<keyword evidence="4" id="KW-1185">Reference proteome</keyword>
<feature type="region of interest" description="Disordered" evidence="2">
    <location>
        <begin position="1261"/>
        <end position="1285"/>
    </location>
</feature>
<accession>A0A2J8AJI7</accession>
<feature type="compositionally biased region" description="Low complexity" evidence="2">
    <location>
        <begin position="1261"/>
        <end position="1277"/>
    </location>
</feature>
<gene>
    <name evidence="3" type="ORF">TSOC_000379</name>
</gene>
<feature type="compositionally biased region" description="Low complexity" evidence="2">
    <location>
        <begin position="641"/>
        <end position="661"/>
    </location>
</feature>
<sequence>MQKAPSELVANCVGLLLSERRLTMDFATQPVTPASSPGARGKVLVSAGTRLPQDAELVAGPSRLRAGPLLAVAKLDEPPRFAGDQARQTATASPASGTAAGQGLGGRRNDRGSGAVLAAAGDSHPPWESLNEASDWEYARGSTASGRPSATTAQAPPDADWPPRSREQQHDPPSPPSTSAAYTSDTPGAARRSYSNRSQATASAPGGHRTPPRPPPSPPPPYQQQQPQQQQPSRQEALLSQLDAARNWFEVRAVLVRTGSGVGGGGGPAASASSSCSSHTLLAVLRRLAAVTRYDMRPPEAAALGAFLGQWLAQHTGALAAMGPTELSLCLHSLAKLARALPIPPPAWTGAWLAAAQPHLSRAAFRPKDLSLSLWAVSRLRLGLPPAALQLLLAAAEPHLGRFNGQDLSLVALALSVLCGARPTPSGPDPGDPAPGATSSHDDVLPLPSASWQRRFLFRASEVLPACSSQGLANLLHGAVRAGLGPSDRLLADLCAALYDHLPYCTPQALANTLSALAAAGHVPPGEWVGRFWTASAARMAGGGGGGAGGRGEREEREAWCNADDLAHLAAAAAQLGLVPPQWWTARLYAAAEEALPSASPRQLAQLLHAAAQLHRLAAAAEASPGAGERVEAGGGREAKQQAQQQQWNGVLAGAAGADGRASGGGSSPDGGGGGLGSGNGAGGASASFASARPPRSLLSAWHAAAASCLPGFNSLDASHSLWALSALAELPPRAWLQGLLLQLSPSLASMPPAELAVLLWSLAALRFRPSWSWLTDCLEASGPALGRMGGQDFAMLTTAMVRLGCRVSKEWSGALLAALRPQLQRLSCRCLAQTAWAMYRLRIQPPPEWLGELADVLAARPRALRRRRRAATHPGSLVASLGGSLCAAAALRDAAAARLMAAALAATEPLLAAATLQDLGLLGAAMSTLAPAARLAARRRPSWVRALLAAARPRMGTLPANGLRRLLAGLRAAGAAVEPGWAADCAAAALPYLRGRAVAAAKLALLRQLCGLRLQPAGGAAAPPPRAAAAEPALEPPQQRRRAQPAHGLNRHGTARQRGAVPLSYQPGAVAASGPALAAAVASMRAASGSADALLRLHVELLKARVRLRKLSAVMAAAGSSGGGGGAGSAGACLAAATRRITTLAAAAAEGGGRAGSGGGNGNGAGAGPGAYDAASLAAATATARGAVADAAAAVAAAAGPRGRQVLHLGELQRAWIWTRARRTVAGHLAESSPVLIVLLVELVAQQLPPPLPPSSYGTRVGGPAAAAGRSVRGAAHPAARSPGPVALTPAPPLLPLCLESMLWLAGATGSCWRWMRPPHRARVRLAWRRLLRSLSDREGAEAAMRVAAQLPVEIAATGGAWGAGRLGPVGEPPARNKTRAAGTVLEPRRRC</sequence>
<feature type="compositionally biased region" description="Basic residues" evidence="2">
    <location>
        <begin position="1040"/>
        <end position="1056"/>
    </location>
</feature>
<comment type="caution">
    <text evidence="3">The sequence shown here is derived from an EMBL/GenBank/DDBJ whole genome shotgun (WGS) entry which is preliminary data.</text>
</comment>
<name>A0A2J8AJI7_9CHLO</name>
<feature type="region of interest" description="Disordered" evidence="2">
    <location>
        <begin position="1022"/>
        <end position="1059"/>
    </location>
</feature>
<evidence type="ECO:0000313" key="4">
    <source>
        <dbReference type="Proteomes" id="UP000236333"/>
    </source>
</evidence>
<proteinExistence type="predicted"/>
<feature type="region of interest" description="Disordered" evidence="2">
    <location>
        <begin position="424"/>
        <end position="444"/>
    </location>
</feature>
<feature type="compositionally biased region" description="Polar residues" evidence="2">
    <location>
        <begin position="142"/>
        <end position="154"/>
    </location>
</feature>
<evidence type="ECO:0000313" key="3">
    <source>
        <dbReference type="EMBL" id="PNH12678.1"/>
    </source>
</evidence>
<dbReference type="PANTHER" id="PTHR13037:SF24">
    <property type="entry name" value="POLYCOMB PROTEIN PCL-RELATED"/>
    <property type="match status" value="1"/>
</dbReference>
<feature type="compositionally biased region" description="Basic and acidic residues" evidence="2">
    <location>
        <begin position="629"/>
        <end position="640"/>
    </location>
</feature>
<feature type="compositionally biased region" description="Low complexity" evidence="2">
    <location>
        <begin position="177"/>
        <end position="187"/>
    </location>
</feature>
<feature type="compositionally biased region" description="Low complexity" evidence="2">
    <location>
        <begin position="88"/>
        <end position="99"/>
    </location>
</feature>
<feature type="compositionally biased region" description="Polar residues" evidence="2">
    <location>
        <begin position="193"/>
        <end position="202"/>
    </location>
</feature>
<feature type="compositionally biased region" description="Low complexity" evidence="2">
    <location>
        <begin position="223"/>
        <end position="235"/>
    </location>
</feature>
<evidence type="ECO:0000256" key="2">
    <source>
        <dbReference type="SAM" id="MobiDB-lite"/>
    </source>
</evidence>
<dbReference type="Proteomes" id="UP000236333">
    <property type="component" value="Unassembled WGS sequence"/>
</dbReference>
<feature type="compositionally biased region" description="Low complexity" evidence="2">
    <location>
        <begin position="1022"/>
        <end position="1038"/>
    </location>
</feature>
<feature type="compositionally biased region" description="Pro residues" evidence="2">
    <location>
        <begin position="212"/>
        <end position="222"/>
    </location>
</feature>
<dbReference type="PANTHER" id="PTHR13037">
    <property type="entry name" value="FORMIN"/>
    <property type="match status" value="1"/>
</dbReference>
<keyword evidence="1" id="KW-0945">Host-virus interaction</keyword>
<feature type="compositionally biased region" description="Gly residues" evidence="2">
    <location>
        <begin position="662"/>
        <end position="684"/>
    </location>
</feature>
<feature type="region of interest" description="Disordered" evidence="2">
    <location>
        <begin position="1368"/>
        <end position="1393"/>
    </location>
</feature>
<feature type="region of interest" description="Disordered" evidence="2">
    <location>
        <begin position="78"/>
        <end position="237"/>
    </location>
</feature>
<organism evidence="3 4">
    <name type="scientific">Tetrabaena socialis</name>
    <dbReference type="NCBI Taxonomy" id="47790"/>
    <lineage>
        <taxon>Eukaryota</taxon>
        <taxon>Viridiplantae</taxon>
        <taxon>Chlorophyta</taxon>
        <taxon>core chlorophytes</taxon>
        <taxon>Chlorophyceae</taxon>
        <taxon>CS clade</taxon>
        <taxon>Chlamydomonadales</taxon>
        <taxon>Tetrabaenaceae</taxon>
        <taxon>Tetrabaena</taxon>
    </lineage>
</organism>
<evidence type="ECO:0000256" key="1">
    <source>
        <dbReference type="ARBA" id="ARBA00022581"/>
    </source>
</evidence>
<feature type="region of interest" description="Disordered" evidence="2">
    <location>
        <begin position="621"/>
        <end position="688"/>
    </location>
</feature>
<dbReference type="EMBL" id="PGGS01000005">
    <property type="protein sequence ID" value="PNH12678.1"/>
    <property type="molecule type" value="Genomic_DNA"/>
</dbReference>